<feature type="binding site" evidence="16">
    <location>
        <position position="130"/>
    </location>
    <ligand>
        <name>ATP</name>
        <dbReference type="ChEBI" id="CHEBI:30616"/>
    </ligand>
</feature>
<organism evidence="17 18">
    <name type="scientific">Anaerocolumna jejuensis DSM 15929</name>
    <dbReference type="NCBI Taxonomy" id="1121322"/>
    <lineage>
        <taxon>Bacteria</taxon>
        <taxon>Bacillati</taxon>
        <taxon>Bacillota</taxon>
        <taxon>Clostridia</taxon>
        <taxon>Lachnospirales</taxon>
        <taxon>Lachnospiraceae</taxon>
        <taxon>Anaerocolumna</taxon>
    </lineage>
</organism>
<evidence type="ECO:0000256" key="9">
    <source>
        <dbReference type="ARBA" id="ARBA00022741"/>
    </source>
</evidence>
<dbReference type="UniPathway" id="UPA00241">
    <property type="reaction ID" value="UER00352"/>
</dbReference>
<feature type="binding site" evidence="16">
    <location>
        <begin position="105"/>
        <end position="108"/>
    </location>
    <ligand>
        <name>substrate</name>
    </ligand>
</feature>
<protein>
    <recommendedName>
        <fullName evidence="15 16">Type III pantothenate kinase</fullName>
        <ecNumber evidence="6 16">2.7.1.33</ecNumber>
    </recommendedName>
    <alternativeName>
        <fullName evidence="16">PanK-III</fullName>
    </alternativeName>
    <alternativeName>
        <fullName evidence="16">Pantothenic acid kinase</fullName>
    </alternativeName>
</protein>
<keyword evidence="11 16" id="KW-0067">ATP-binding</keyword>
<dbReference type="GO" id="GO:0005524">
    <property type="term" value="F:ATP binding"/>
    <property type="evidence" value="ECO:0007669"/>
    <property type="project" value="UniProtKB-UniRule"/>
</dbReference>
<comment type="similarity">
    <text evidence="14 16">Belongs to the type III pantothenate kinase family.</text>
</comment>
<dbReference type="GO" id="GO:0046872">
    <property type="term" value="F:metal ion binding"/>
    <property type="evidence" value="ECO:0007669"/>
    <property type="project" value="UniProtKB-KW"/>
</dbReference>
<sequence>MTLLISIGNTNITCGIQAVNTNTIASFKLRNSEVTAENLAEQINQLLVRNKIKKLTACTLASVVPEMIDTISSAVQQFFSITPIIVSSSSDLGLNLSLYNCECVGVDRLLCCTAAYASCSSASIVFDLGTATTANVVNGKGFFLGGLIIPGIELQSQMLAKAAAMLPGINISEDAVLIGNNTAQCINSGILYSTAFFINQYILEINRVLGQEATVYMTGGNSDYIKPYINSNIISRPNLLLEGLAIYSSKL</sequence>
<dbReference type="PANTHER" id="PTHR34265">
    <property type="entry name" value="TYPE III PANTOTHENATE KINASE"/>
    <property type="match status" value="1"/>
</dbReference>
<comment type="pathway">
    <text evidence="4 16">Cofactor biosynthesis; coenzyme A biosynthesis; CoA from (R)-pantothenate: step 1/5.</text>
</comment>
<evidence type="ECO:0000256" key="14">
    <source>
        <dbReference type="ARBA" id="ARBA00038036"/>
    </source>
</evidence>
<dbReference type="CDD" id="cd24015">
    <property type="entry name" value="ASKHA_NBD_PanK-III"/>
    <property type="match status" value="1"/>
</dbReference>
<dbReference type="GO" id="GO:0015937">
    <property type="term" value="P:coenzyme A biosynthetic process"/>
    <property type="evidence" value="ECO:0007669"/>
    <property type="project" value="UniProtKB-UniRule"/>
</dbReference>
<comment type="catalytic activity">
    <reaction evidence="1 16">
        <text>(R)-pantothenate + ATP = (R)-4'-phosphopantothenate + ADP + H(+)</text>
        <dbReference type="Rhea" id="RHEA:16373"/>
        <dbReference type="ChEBI" id="CHEBI:10986"/>
        <dbReference type="ChEBI" id="CHEBI:15378"/>
        <dbReference type="ChEBI" id="CHEBI:29032"/>
        <dbReference type="ChEBI" id="CHEBI:30616"/>
        <dbReference type="ChEBI" id="CHEBI:456216"/>
        <dbReference type="EC" id="2.7.1.33"/>
    </reaction>
</comment>
<keyword evidence="18" id="KW-1185">Reference proteome</keyword>
<evidence type="ECO:0000256" key="5">
    <source>
        <dbReference type="ARBA" id="ARBA00011738"/>
    </source>
</evidence>
<dbReference type="GO" id="GO:0004594">
    <property type="term" value="F:pantothenate kinase activity"/>
    <property type="evidence" value="ECO:0007669"/>
    <property type="project" value="UniProtKB-UniRule"/>
</dbReference>
<evidence type="ECO:0000256" key="6">
    <source>
        <dbReference type="ARBA" id="ARBA00012102"/>
    </source>
</evidence>
<dbReference type="Gene3D" id="3.30.420.40">
    <property type="match status" value="2"/>
</dbReference>
<evidence type="ECO:0000256" key="8">
    <source>
        <dbReference type="ARBA" id="ARBA00022679"/>
    </source>
</evidence>
<dbReference type="NCBIfam" id="TIGR00671">
    <property type="entry name" value="baf"/>
    <property type="match status" value="1"/>
</dbReference>
<feature type="binding site" evidence="16">
    <location>
        <begin position="6"/>
        <end position="13"/>
    </location>
    <ligand>
        <name>ATP</name>
        <dbReference type="ChEBI" id="CHEBI:30616"/>
    </ligand>
</feature>
<proteinExistence type="inferred from homology"/>
<evidence type="ECO:0000256" key="7">
    <source>
        <dbReference type="ARBA" id="ARBA00022490"/>
    </source>
</evidence>
<keyword evidence="13 16" id="KW-0173">Coenzyme A biosynthesis</keyword>
<evidence type="ECO:0000256" key="3">
    <source>
        <dbReference type="ARBA" id="ARBA00004496"/>
    </source>
</evidence>
<dbReference type="InterPro" id="IPR004619">
    <property type="entry name" value="Type_III_PanK"/>
</dbReference>
<accession>A0A1M6VM71</accession>
<dbReference type="OrthoDB" id="9804707at2"/>
<dbReference type="AlphaFoldDB" id="A0A1M6VM71"/>
<comment type="subunit">
    <text evidence="5 16">Homodimer.</text>
</comment>
<evidence type="ECO:0000256" key="4">
    <source>
        <dbReference type="ARBA" id="ARBA00005225"/>
    </source>
</evidence>
<keyword evidence="12 16" id="KW-0630">Potassium</keyword>
<keyword evidence="7 16" id="KW-0963">Cytoplasm</keyword>
<gene>
    <name evidence="16" type="primary">coaX</name>
    <name evidence="17" type="ORF">SAMN02745136_03422</name>
</gene>
<comment type="function">
    <text evidence="16">Catalyzes the phosphorylation of pantothenate (Pan), the first step in CoA biosynthesis.</text>
</comment>
<evidence type="ECO:0000256" key="10">
    <source>
        <dbReference type="ARBA" id="ARBA00022777"/>
    </source>
</evidence>
<dbReference type="RefSeq" id="WP_073278069.1">
    <property type="nucleotide sequence ID" value="NZ_FRAC01000018.1"/>
</dbReference>
<feature type="active site" description="Proton acceptor" evidence="16">
    <location>
        <position position="107"/>
    </location>
</feature>
<dbReference type="Proteomes" id="UP000184386">
    <property type="component" value="Unassembled WGS sequence"/>
</dbReference>
<dbReference type="Pfam" id="PF03309">
    <property type="entry name" value="Pan_kinase"/>
    <property type="match status" value="1"/>
</dbReference>
<dbReference type="EC" id="2.7.1.33" evidence="6 16"/>
<dbReference type="GO" id="GO:0005737">
    <property type="term" value="C:cytoplasm"/>
    <property type="evidence" value="ECO:0007669"/>
    <property type="project" value="UniProtKB-SubCell"/>
</dbReference>
<name>A0A1M6VM71_9FIRM</name>
<feature type="binding site" evidence="16">
    <location>
        <position position="127"/>
    </location>
    <ligand>
        <name>K(+)</name>
        <dbReference type="ChEBI" id="CHEBI:29103"/>
    </ligand>
</feature>
<dbReference type="STRING" id="1121322.SAMN02745136_03422"/>
<evidence type="ECO:0000256" key="2">
    <source>
        <dbReference type="ARBA" id="ARBA00001958"/>
    </source>
</evidence>
<evidence type="ECO:0000256" key="16">
    <source>
        <dbReference type="HAMAP-Rule" id="MF_01274"/>
    </source>
</evidence>
<comment type="caution">
    <text evidence="16">Lacks conserved residue(s) required for the propagation of feature annotation.</text>
</comment>
<evidence type="ECO:0000256" key="15">
    <source>
        <dbReference type="ARBA" id="ARBA00040883"/>
    </source>
</evidence>
<evidence type="ECO:0000256" key="1">
    <source>
        <dbReference type="ARBA" id="ARBA00001206"/>
    </source>
</evidence>
<reference evidence="17 18" key="1">
    <citation type="submission" date="2016-11" db="EMBL/GenBank/DDBJ databases">
        <authorList>
            <person name="Jaros S."/>
            <person name="Januszkiewicz K."/>
            <person name="Wedrychowicz H."/>
        </authorList>
    </citation>
    <scope>NUCLEOTIDE SEQUENCE [LARGE SCALE GENOMIC DNA]</scope>
    <source>
        <strain evidence="17 18">DSM 15929</strain>
    </source>
</reference>
<dbReference type="HAMAP" id="MF_01274">
    <property type="entry name" value="Pantothen_kinase_3"/>
    <property type="match status" value="1"/>
</dbReference>
<evidence type="ECO:0000256" key="11">
    <source>
        <dbReference type="ARBA" id="ARBA00022840"/>
    </source>
</evidence>
<dbReference type="SUPFAM" id="SSF53067">
    <property type="entry name" value="Actin-like ATPase domain"/>
    <property type="match status" value="2"/>
</dbReference>
<dbReference type="InterPro" id="IPR043129">
    <property type="entry name" value="ATPase_NBD"/>
</dbReference>
<evidence type="ECO:0000256" key="12">
    <source>
        <dbReference type="ARBA" id="ARBA00022958"/>
    </source>
</evidence>
<comment type="subcellular location">
    <subcellularLocation>
        <location evidence="3 16">Cytoplasm</location>
    </subcellularLocation>
</comment>
<feature type="binding site" evidence="16">
    <location>
        <position position="182"/>
    </location>
    <ligand>
        <name>substrate</name>
    </ligand>
</feature>
<evidence type="ECO:0000313" key="18">
    <source>
        <dbReference type="Proteomes" id="UP000184386"/>
    </source>
</evidence>
<keyword evidence="8 16" id="KW-0808">Transferase</keyword>
<keyword evidence="10 16" id="KW-0418">Kinase</keyword>
<evidence type="ECO:0000313" key="17">
    <source>
        <dbReference type="EMBL" id="SHK82592.1"/>
    </source>
</evidence>
<keyword evidence="9 16" id="KW-0547">Nucleotide-binding</keyword>
<comment type="cofactor">
    <cofactor evidence="2">
        <name>K(+)</name>
        <dbReference type="ChEBI" id="CHEBI:29103"/>
    </cofactor>
</comment>
<keyword evidence="16" id="KW-0479">Metal-binding</keyword>
<dbReference type="EMBL" id="FRAC01000018">
    <property type="protein sequence ID" value="SHK82592.1"/>
    <property type="molecule type" value="Genomic_DNA"/>
</dbReference>
<evidence type="ECO:0000256" key="13">
    <source>
        <dbReference type="ARBA" id="ARBA00022993"/>
    </source>
</evidence>
<dbReference type="PANTHER" id="PTHR34265:SF1">
    <property type="entry name" value="TYPE III PANTOTHENATE KINASE"/>
    <property type="match status" value="1"/>
</dbReference>
<comment type="cofactor">
    <cofactor evidence="16">
        <name>NH4(+)</name>
        <dbReference type="ChEBI" id="CHEBI:28938"/>
    </cofactor>
    <cofactor evidence="16">
        <name>K(+)</name>
        <dbReference type="ChEBI" id="CHEBI:29103"/>
    </cofactor>
    <text evidence="16">A monovalent cation. Ammonium or potassium.</text>
</comment>